<gene>
    <name evidence="2" type="ORF">J2X12_001149</name>
</gene>
<sequence length="277" mass="29681">MSSPAKSPAAKSVRSVLQKYLMLPKLIRLSRSAPKDRPVAWDTYWAGIRGKGAGSEILWDPGTDNEFLGYRDVLLRYLDRELPVIDVGCGHGRFTRALAGVFTEAVGVDVSGHAVAHADAETQAGRGAAKVRYQALDMTGTGAAQALSVQGDANVFIRGVLHVLDAADQAAMVDNLRLLAGRRGTVFLAETNFQGNPVQYVSHLGATTRSIPAPLERAIRGLPMPGHFGPDERSRAFPPEAWELLADGEVAIETNPTTGVDGQSRVPGYFAVLRPRG</sequence>
<dbReference type="InterPro" id="IPR013217">
    <property type="entry name" value="Methyltransf_12"/>
</dbReference>
<organism evidence="2 3">
    <name type="scientific">Pseudarthrobacter oxydans</name>
    <name type="common">Arthrobacter oxydans</name>
    <dbReference type="NCBI Taxonomy" id="1671"/>
    <lineage>
        <taxon>Bacteria</taxon>
        <taxon>Bacillati</taxon>
        <taxon>Actinomycetota</taxon>
        <taxon>Actinomycetes</taxon>
        <taxon>Micrococcales</taxon>
        <taxon>Micrococcaceae</taxon>
        <taxon>Pseudarthrobacter</taxon>
    </lineage>
</organism>
<dbReference type="Proteomes" id="UP001262032">
    <property type="component" value="Unassembled WGS sequence"/>
</dbReference>
<dbReference type="InterPro" id="IPR029063">
    <property type="entry name" value="SAM-dependent_MTases_sf"/>
</dbReference>
<proteinExistence type="predicted"/>
<dbReference type="GO" id="GO:0008168">
    <property type="term" value="F:methyltransferase activity"/>
    <property type="evidence" value="ECO:0007669"/>
    <property type="project" value="UniProtKB-KW"/>
</dbReference>
<dbReference type="GO" id="GO:0032259">
    <property type="term" value="P:methylation"/>
    <property type="evidence" value="ECO:0007669"/>
    <property type="project" value="UniProtKB-KW"/>
</dbReference>
<keyword evidence="2" id="KW-0808">Transferase</keyword>
<name>A0AAW8N8L7_PSEOX</name>
<dbReference type="Pfam" id="PF08242">
    <property type="entry name" value="Methyltransf_12"/>
    <property type="match status" value="1"/>
</dbReference>
<accession>A0AAW8N8L7</accession>
<evidence type="ECO:0000259" key="1">
    <source>
        <dbReference type="Pfam" id="PF08242"/>
    </source>
</evidence>
<feature type="domain" description="Methyltransferase type 12" evidence="1">
    <location>
        <begin position="85"/>
        <end position="184"/>
    </location>
</feature>
<evidence type="ECO:0000313" key="3">
    <source>
        <dbReference type="Proteomes" id="UP001262032"/>
    </source>
</evidence>
<evidence type="ECO:0000313" key="2">
    <source>
        <dbReference type="EMBL" id="MDR7163136.1"/>
    </source>
</evidence>
<dbReference type="AlphaFoldDB" id="A0AAW8N8L7"/>
<keyword evidence="2" id="KW-0489">Methyltransferase</keyword>
<comment type="caution">
    <text evidence="2">The sequence shown here is derived from an EMBL/GenBank/DDBJ whole genome shotgun (WGS) entry which is preliminary data.</text>
</comment>
<dbReference type="Gene3D" id="3.40.50.150">
    <property type="entry name" value="Vaccinia Virus protein VP39"/>
    <property type="match status" value="1"/>
</dbReference>
<reference evidence="2" key="1">
    <citation type="submission" date="2023-07" db="EMBL/GenBank/DDBJ databases">
        <title>Sorghum-associated microbial communities from plants grown in Nebraska, USA.</title>
        <authorList>
            <person name="Schachtman D."/>
        </authorList>
    </citation>
    <scope>NUCLEOTIDE SEQUENCE</scope>
    <source>
        <strain evidence="2">BE261</strain>
    </source>
</reference>
<dbReference type="CDD" id="cd02440">
    <property type="entry name" value="AdoMet_MTases"/>
    <property type="match status" value="1"/>
</dbReference>
<protein>
    <submittedName>
        <fullName evidence="2">SAM-dependent methyltransferase</fullName>
    </submittedName>
</protein>
<dbReference type="SUPFAM" id="SSF53335">
    <property type="entry name" value="S-adenosyl-L-methionine-dependent methyltransferases"/>
    <property type="match status" value="1"/>
</dbReference>
<dbReference type="EMBL" id="JAVDWN010000003">
    <property type="protein sequence ID" value="MDR7163136.1"/>
    <property type="molecule type" value="Genomic_DNA"/>
</dbReference>